<feature type="domain" description="3-deoxy-D-manno-octulosonic-acid transferase N-terminal" evidence="3">
    <location>
        <begin position="33"/>
        <end position="209"/>
    </location>
</feature>
<protein>
    <recommendedName>
        <fullName evidence="3">3-deoxy-D-manno-octulosonic-acid transferase N-terminal domain-containing protein</fullName>
    </recommendedName>
</protein>
<feature type="transmembrane region" description="Helical" evidence="2">
    <location>
        <begin position="6"/>
        <end position="25"/>
    </location>
</feature>
<dbReference type="AlphaFoldDB" id="A0A382DVF3"/>
<dbReference type="EMBL" id="UINC01041173">
    <property type="protein sequence ID" value="SVB42082.1"/>
    <property type="molecule type" value="Genomic_DNA"/>
</dbReference>
<organism evidence="4">
    <name type="scientific">marine metagenome</name>
    <dbReference type="NCBI Taxonomy" id="408172"/>
    <lineage>
        <taxon>unclassified sequences</taxon>
        <taxon>metagenomes</taxon>
        <taxon>ecological metagenomes</taxon>
    </lineage>
</organism>
<sequence length="272" mass="32123">MLILYRLIINVVCLFAPIILRIRIYKQKEDENRYKEKLCIIKKKKPQGKLVWFHAASVGELLSVVPLLERLEKIKEIRTILITTTTLSSSKVFEKKIKSKKIIHQFFPFDKDIFTKKFLSHWLPDLVIFVESEIWPNFILNIKNRKIPLILLNARITTKTYLRWKKIPNFAKSIFDSFDICLSQNKETEKYLANFGVKKIKNFGNLKFSSPVSLSSDKLNKNILKMFHYKKIWCATSTHIGEEVFCGKTHIELKKRLKNVILIIIPRHIHRV</sequence>
<keyword evidence="2" id="KW-0812">Transmembrane</keyword>
<dbReference type="GO" id="GO:0005886">
    <property type="term" value="C:plasma membrane"/>
    <property type="evidence" value="ECO:0007669"/>
    <property type="project" value="TreeGrafter"/>
</dbReference>
<reference evidence="4" key="1">
    <citation type="submission" date="2018-05" db="EMBL/GenBank/DDBJ databases">
        <authorList>
            <person name="Lanie J.A."/>
            <person name="Ng W.-L."/>
            <person name="Kazmierczak K.M."/>
            <person name="Andrzejewski T.M."/>
            <person name="Davidsen T.M."/>
            <person name="Wayne K.J."/>
            <person name="Tettelin H."/>
            <person name="Glass J.I."/>
            <person name="Rusch D."/>
            <person name="Podicherti R."/>
            <person name="Tsui H.-C.T."/>
            <person name="Winkler M.E."/>
        </authorList>
    </citation>
    <scope>NUCLEOTIDE SEQUENCE</scope>
</reference>
<dbReference type="PANTHER" id="PTHR42755">
    <property type="entry name" value="3-DEOXY-MANNO-OCTULOSONATE CYTIDYLYLTRANSFERASE"/>
    <property type="match status" value="1"/>
</dbReference>
<dbReference type="Gene3D" id="3.40.50.11720">
    <property type="entry name" value="3-Deoxy-D-manno-octulosonic-acid transferase, N-terminal domain"/>
    <property type="match status" value="1"/>
</dbReference>
<dbReference type="GO" id="GO:0016740">
    <property type="term" value="F:transferase activity"/>
    <property type="evidence" value="ECO:0007669"/>
    <property type="project" value="UniProtKB-KW"/>
</dbReference>
<keyword evidence="2" id="KW-1133">Transmembrane helix</keyword>
<dbReference type="InterPro" id="IPR038107">
    <property type="entry name" value="Glycos_transf_N_sf"/>
</dbReference>
<evidence type="ECO:0000259" key="3">
    <source>
        <dbReference type="Pfam" id="PF04413"/>
    </source>
</evidence>
<dbReference type="InterPro" id="IPR039901">
    <property type="entry name" value="Kdotransferase"/>
</dbReference>
<gene>
    <name evidence="4" type="ORF">METZ01_LOCUS194936</name>
</gene>
<dbReference type="InterPro" id="IPR007507">
    <property type="entry name" value="Glycos_transf_N"/>
</dbReference>
<evidence type="ECO:0000313" key="4">
    <source>
        <dbReference type="EMBL" id="SVB42082.1"/>
    </source>
</evidence>
<evidence type="ECO:0000256" key="1">
    <source>
        <dbReference type="ARBA" id="ARBA00022679"/>
    </source>
</evidence>
<dbReference type="PANTHER" id="PTHR42755:SF1">
    <property type="entry name" value="3-DEOXY-D-MANNO-OCTULOSONIC ACID TRANSFERASE, MITOCHONDRIAL-RELATED"/>
    <property type="match status" value="1"/>
</dbReference>
<dbReference type="GO" id="GO:0009245">
    <property type="term" value="P:lipid A biosynthetic process"/>
    <property type="evidence" value="ECO:0007669"/>
    <property type="project" value="TreeGrafter"/>
</dbReference>
<feature type="non-terminal residue" evidence="4">
    <location>
        <position position="1"/>
    </location>
</feature>
<name>A0A382DVF3_9ZZZZ</name>
<accession>A0A382DVF3</accession>
<proteinExistence type="predicted"/>
<dbReference type="Gene3D" id="3.40.50.2000">
    <property type="entry name" value="Glycogen Phosphorylase B"/>
    <property type="match status" value="1"/>
</dbReference>
<feature type="non-terminal residue" evidence="4">
    <location>
        <position position="272"/>
    </location>
</feature>
<dbReference type="Pfam" id="PF04413">
    <property type="entry name" value="Glycos_transf_N"/>
    <property type="match status" value="1"/>
</dbReference>
<keyword evidence="2" id="KW-0472">Membrane</keyword>
<evidence type="ECO:0000256" key="2">
    <source>
        <dbReference type="SAM" id="Phobius"/>
    </source>
</evidence>
<keyword evidence="1" id="KW-0808">Transferase</keyword>